<evidence type="ECO:0000256" key="3">
    <source>
        <dbReference type="ARBA" id="ARBA00004865"/>
    </source>
</evidence>
<dbReference type="RefSeq" id="XP_001611201.1">
    <property type="nucleotide sequence ID" value="XM_001611151.1"/>
</dbReference>
<comment type="catalytic activity">
    <reaction evidence="1">
        <text>N-acetyl-alpha-D-glucosamine 1-phosphate = N-acetyl-D-glucosamine 6-phosphate</text>
        <dbReference type="Rhea" id="RHEA:23804"/>
        <dbReference type="ChEBI" id="CHEBI:57513"/>
        <dbReference type="ChEBI" id="CHEBI:57776"/>
        <dbReference type="EC" id="5.4.2.3"/>
    </reaction>
</comment>
<feature type="region of interest" description="Disordered" evidence="11">
    <location>
        <begin position="68"/>
        <end position="89"/>
    </location>
</feature>
<evidence type="ECO:0000259" key="14">
    <source>
        <dbReference type="Pfam" id="PF21404"/>
    </source>
</evidence>
<reference evidence="16" key="3">
    <citation type="journal article" date="2021" name="Int. J. Parasitol.">
        <title>Comparative analysis of gene expression between Babesia bovis blood stages and kinetes allowed by improved genome annotation.</title>
        <authorList>
            <person name="Ueti M.W."/>
            <person name="Johnson W.C."/>
            <person name="Kappmeyer L.S."/>
            <person name="Herndon D.R."/>
            <person name="Mousel M.R."/>
            <person name="Reif K.E."/>
            <person name="Taus N.S."/>
            <person name="Ifeonu O.O."/>
            <person name="Silva J.C."/>
            <person name="Suarez C.E."/>
            <person name="Brayton K.A."/>
        </authorList>
    </citation>
    <scope>NUCLEOTIDE SEQUENCE [LARGE SCALE GENOMIC DNA]</scope>
</reference>
<dbReference type="AlphaFoldDB" id="A7AM49"/>
<dbReference type="OMA" id="WEAYATK"/>
<dbReference type="InterPro" id="IPR016055">
    <property type="entry name" value="A-D-PHexomutase_a/b/a-I/II/III"/>
</dbReference>
<dbReference type="InterPro" id="IPR036900">
    <property type="entry name" value="A-D-PHexomutase_C_sf"/>
</dbReference>
<evidence type="ECO:0000256" key="10">
    <source>
        <dbReference type="ARBA" id="ARBA00032065"/>
    </source>
</evidence>
<dbReference type="Gene3D" id="3.30.310.50">
    <property type="entry name" value="Alpha-D-phosphohexomutase, C-terminal domain"/>
    <property type="match status" value="1"/>
</dbReference>
<protein>
    <recommendedName>
        <fullName evidence="5">phosphoacetylglucosamine mutase</fullName>
        <ecNumber evidence="5">5.4.2.3</ecNumber>
    </recommendedName>
    <alternativeName>
        <fullName evidence="10">Acetylglucosamine phosphomutase</fullName>
    </alternativeName>
    <alternativeName>
        <fullName evidence="9">N-acetylglucosamine-phosphate mutase</fullName>
    </alternativeName>
</protein>
<evidence type="ECO:0000256" key="8">
    <source>
        <dbReference type="ARBA" id="ARBA00023235"/>
    </source>
</evidence>
<dbReference type="InterPro" id="IPR005844">
    <property type="entry name" value="A-D-PHexomutase_a/b/a-I"/>
</dbReference>
<dbReference type="FunCoup" id="A7AM49">
    <property type="interactions" value="84"/>
</dbReference>
<keyword evidence="16" id="KW-1185">Reference proteome</keyword>
<comment type="cofactor">
    <cofactor evidence="2">
        <name>Mg(2+)</name>
        <dbReference type="ChEBI" id="CHEBI:18420"/>
    </cofactor>
</comment>
<dbReference type="InterPro" id="IPR049022">
    <property type="entry name" value="AMG1_III"/>
</dbReference>
<dbReference type="GO" id="GO:0046872">
    <property type="term" value="F:metal ion binding"/>
    <property type="evidence" value="ECO:0007669"/>
    <property type="project" value="UniProtKB-KW"/>
</dbReference>
<feature type="domain" description="Phosphoacetylglucosamine mutase AMG1" evidence="14">
    <location>
        <begin position="358"/>
        <end position="493"/>
    </location>
</feature>
<evidence type="ECO:0000256" key="4">
    <source>
        <dbReference type="ARBA" id="ARBA00010231"/>
    </source>
</evidence>
<accession>A7AM49</accession>
<dbReference type="InterPro" id="IPR016657">
    <property type="entry name" value="PAGM"/>
</dbReference>
<dbReference type="InterPro" id="IPR005843">
    <property type="entry name" value="A-D-PHexomutase_C"/>
</dbReference>
<organism evidence="15 16">
    <name type="scientific">Babesia bovis</name>
    <dbReference type="NCBI Taxonomy" id="5865"/>
    <lineage>
        <taxon>Eukaryota</taxon>
        <taxon>Sar</taxon>
        <taxon>Alveolata</taxon>
        <taxon>Apicomplexa</taxon>
        <taxon>Aconoidasida</taxon>
        <taxon>Piroplasmida</taxon>
        <taxon>Babesiidae</taxon>
        <taxon>Babesia</taxon>
    </lineage>
</organism>
<dbReference type="PANTHER" id="PTHR45955:SF1">
    <property type="entry name" value="PHOSPHOACETYLGLUCOSAMINE MUTASE"/>
    <property type="match status" value="1"/>
</dbReference>
<proteinExistence type="inferred from homology"/>
<dbReference type="InParanoid" id="A7AM49"/>
<dbReference type="EC" id="5.4.2.3" evidence="5"/>
<evidence type="ECO:0000256" key="9">
    <source>
        <dbReference type="ARBA" id="ARBA00031926"/>
    </source>
</evidence>
<evidence type="ECO:0000259" key="12">
    <source>
        <dbReference type="Pfam" id="PF00408"/>
    </source>
</evidence>
<keyword evidence="8" id="KW-0413">Isomerase</keyword>
<dbReference type="GeneID" id="5479446"/>
<evidence type="ECO:0000259" key="13">
    <source>
        <dbReference type="Pfam" id="PF02878"/>
    </source>
</evidence>
<dbReference type="Pfam" id="PF02878">
    <property type="entry name" value="PGM_PMM_I"/>
    <property type="match status" value="1"/>
</dbReference>
<dbReference type="UniPathway" id="UPA00113">
    <property type="reaction ID" value="UER00530"/>
</dbReference>
<dbReference type="PANTHER" id="PTHR45955">
    <property type="entry name" value="PHOSPHOACETYLGLUCOSAMINE MUTASE"/>
    <property type="match status" value="1"/>
</dbReference>
<comment type="similarity">
    <text evidence="4">Belongs to the phosphohexose mutase family.</text>
</comment>
<dbReference type="VEuPathDB" id="PiroplasmaDB:BBOV_III000660"/>
<name>A7AM49_BABBO</name>
<evidence type="ECO:0000256" key="6">
    <source>
        <dbReference type="ARBA" id="ARBA00022723"/>
    </source>
</evidence>
<evidence type="ECO:0000256" key="11">
    <source>
        <dbReference type="SAM" id="MobiDB-lite"/>
    </source>
</evidence>
<evidence type="ECO:0000256" key="1">
    <source>
        <dbReference type="ARBA" id="ARBA00000558"/>
    </source>
</evidence>
<dbReference type="Proteomes" id="UP000002173">
    <property type="component" value="Unassembled WGS sequence"/>
</dbReference>
<keyword evidence="7" id="KW-0460">Magnesium</keyword>
<dbReference type="GO" id="GO:0006048">
    <property type="term" value="P:UDP-N-acetylglucosamine biosynthetic process"/>
    <property type="evidence" value="ECO:0007669"/>
    <property type="project" value="UniProtKB-UniPathway"/>
</dbReference>
<evidence type="ECO:0000313" key="15">
    <source>
        <dbReference type="EMBL" id="EDO07633.1"/>
    </source>
</evidence>
<reference evidence="16" key="2">
    <citation type="journal article" date="2020" name="Data Brief">
        <title>Transcriptome dataset of Babesia bovis life stages within vertebrate and invertebrate hosts.</title>
        <authorList>
            <person name="Ueti M.W."/>
            <person name="Johnson W.C."/>
            <person name="Kappmeyer L.S."/>
            <person name="Herndon D.R."/>
            <person name="Mousel M.R."/>
            <person name="Reif K.E."/>
            <person name="Taus N.S."/>
            <person name="Ifeonu O.O."/>
            <person name="Silva J.C."/>
            <person name="Suarez C.E."/>
            <person name="Brayton K.A."/>
        </authorList>
    </citation>
    <scope>NUCLEOTIDE SEQUENCE [LARGE SCALE GENOMIC DNA]</scope>
</reference>
<dbReference type="Pfam" id="PF21404">
    <property type="entry name" value="AMG1_III"/>
    <property type="match status" value="1"/>
</dbReference>
<dbReference type="Gene3D" id="3.40.120.10">
    <property type="entry name" value="Alpha-D-Glucose-1,6-Bisphosphate, subunit A, domain 3"/>
    <property type="match status" value="2"/>
</dbReference>
<dbReference type="GO" id="GO:0005975">
    <property type="term" value="P:carbohydrate metabolic process"/>
    <property type="evidence" value="ECO:0007669"/>
    <property type="project" value="InterPro"/>
</dbReference>
<evidence type="ECO:0000256" key="2">
    <source>
        <dbReference type="ARBA" id="ARBA00001946"/>
    </source>
</evidence>
<keyword evidence="6" id="KW-0479">Metal-binding</keyword>
<dbReference type="SUPFAM" id="SSF53738">
    <property type="entry name" value="Phosphoglucomutase, first 3 domains"/>
    <property type="match status" value="3"/>
</dbReference>
<comment type="pathway">
    <text evidence="3">Nucleotide-sugar biosynthesis; UDP-N-acetyl-alpha-D-glucosamine biosynthesis; N-acetyl-alpha-D-glucosamine 1-phosphate from alpha-D-glucosamine 6-phosphate (route I): step 2/2.</text>
</comment>
<dbReference type="Pfam" id="PF00408">
    <property type="entry name" value="PGM_PMM_IV"/>
    <property type="match status" value="1"/>
</dbReference>
<feature type="domain" description="Alpha-D-phosphohexomutase alpha/beta/alpha" evidence="13">
    <location>
        <begin position="96"/>
        <end position="138"/>
    </location>
</feature>
<gene>
    <name evidence="15" type="ORF">BBOV_III000660</name>
</gene>
<evidence type="ECO:0000256" key="5">
    <source>
        <dbReference type="ARBA" id="ARBA00012731"/>
    </source>
</evidence>
<dbReference type="KEGG" id="bbo:BBOV_III000660"/>
<feature type="compositionally biased region" description="Basic and acidic residues" evidence="11">
    <location>
        <begin position="75"/>
        <end position="86"/>
    </location>
</feature>
<comment type="caution">
    <text evidence="15">The sequence shown here is derived from an EMBL/GenBank/DDBJ whole genome shotgun (WGS) entry which is preliminary data.</text>
</comment>
<reference evidence="15 16" key="1">
    <citation type="journal article" date="2007" name="PLoS Pathog.">
        <title>Genome sequence of Babesia bovis and comparative analysis of apicomplexan hemoprotozoa.</title>
        <authorList>
            <person name="Brayton K.A."/>
            <person name="Lau A.O.T."/>
            <person name="Herndon D.R."/>
            <person name="Hannick L."/>
            <person name="Kappmeyer L.S."/>
            <person name="Berens S.J."/>
            <person name="Bidwell S.L."/>
            <person name="Brown W.C."/>
            <person name="Crabtree J."/>
            <person name="Fadrosh D."/>
            <person name="Feldblum T."/>
            <person name="Forberger H.A."/>
            <person name="Haas B.J."/>
            <person name="Howell J.M."/>
            <person name="Khouri H."/>
            <person name="Koo H."/>
            <person name="Mann D.J."/>
            <person name="Norimine J."/>
            <person name="Paulsen I.T."/>
            <person name="Radune D."/>
            <person name="Ren Q."/>
            <person name="Smith R.K. Jr."/>
            <person name="Suarez C.E."/>
            <person name="White O."/>
            <person name="Wortman J.R."/>
            <person name="Knowles D.P. Jr."/>
            <person name="McElwain T.F."/>
            <person name="Nene V.M."/>
        </authorList>
    </citation>
    <scope>NUCLEOTIDE SEQUENCE [LARGE SCALE GENOMIC DNA]</scope>
    <source>
        <strain evidence="15">T2Bo</strain>
    </source>
</reference>
<dbReference type="STRING" id="5865.A7AM49"/>
<dbReference type="GO" id="GO:0004610">
    <property type="term" value="F:phosphoacetylglucosamine mutase activity"/>
    <property type="evidence" value="ECO:0007669"/>
    <property type="project" value="UniProtKB-EC"/>
</dbReference>
<dbReference type="EMBL" id="AAXT01000001">
    <property type="protein sequence ID" value="EDO07633.1"/>
    <property type="molecule type" value="Genomic_DNA"/>
</dbReference>
<feature type="domain" description="Alpha-D-phosphohexomutase C-terminal" evidence="12">
    <location>
        <begin position="554"/>
        <end position="589"/>
    </location>
</feature>
<dbReference type="SUPFAM" id="SSF55957">
    <property type="entry name" value="Phosphoglucomutase, C-terminal domain"/>
    <property type="match status" value="1"/>
</dbReference>
<evidence type="ECO:0000256" key="7">
    <source>
        <dbReference type="ARBA" id="ARBA00022842"/>
    </source>
</evidence>
<sequence length="596" mass="66560">MEAFGIEHLETNIAIDPGPSIPDGYADLYYGTCGFRASVETPQNHLDHVVYRCGILLALMPFLRGPNRPSSQAISEERPVHAHDDTSGVEDNLNRTVSAGVVITASHNGPEDNGIKILENNGNLLDPFWENKLTQFINWRDDIGKYLSNMLRSHAIEYISTKQIYKIFIGCDTRDSGPHLCHMLDKGIKAAAEAFMLKGVISINLGVVTTPTVSYILHNNLNGATDDTQYVEALKEAFIGAVYALQSLGCVTKHDGLTKMRPLCYDCAYGVGAYVIVRFFHCLELLGIDASVCNNPETDPINAQKLLNDRCGAHYVVSAMKPPRSVELSEGQWCASFDGDADRLVYFTPKDNSVLLIDGTRLLVLTVKFMKLLMDLSQPDERQPISIGILVNRYANGAAVQYIESMVAQWNSPSSRIIWELQFCNVGVKHFQAKALDYDIAIFYESNGHGNVIFNKTHRYLGDADLMEKVSYIFRNPIGDAVANTLFVELALYTLGLTYNDVLGFYNDLPCVNDTVNVPQHKLQYFRSCSENDTILLEPRELQDLVEESTSRYNGARAFIRPSGTEPKCRIYAEAPTMEEALLLVDEIKTHIQRFL</sequence>
<evidence type="ECO:0000313" key="16">
    <source>
        <dbReference type="Proteomes" id="UP000002173"/>
    </source>
</evidence>
<dbReference type="eggNOG" id="KOG2537">
    <property type="taxonomic scope" value="Eukaryota"/>
</dbReference>
<dbReference type="CDD" id="cd03086">
    <property type="entry name" value="PGM3"/>
    <property type="match status" value="1"/>
</dbReference>